<organism evidence="2 3">
    <name type="scientific">Mycobacterium helveticum</name>
    <dbReference type="NCBI Taxonomy" id="2592811"/>
    <lineage>
        <taxon>Bacteria</taxon>
        <taxon>Bacillati</taxon>
        <taxon>Actinomycetota</taxon>
        <taxon>Actinomycetes</taxon>
        <taxon>Mycobacteriales</taxon>
        <taxon>Mycobacteriaceae</taxon>
        <taxon>Mycobacterium</taxon>
    </lineage>
</organism>
<evidence type="ECO:0000313" key="3">
    <source>
        <dbReference type="Proteomes" id="UP000320513"/>
    </source>
</evidence>
<protein>
    <recommendedName>
        <fullName evidence="1">PE cleavage protein A C-terminal domain-containing protein</fullName>
    </recommendedName>
</protein>
<dbReference type="InterPro" id="IPR021109">
    <property type="entry name" value="Peptidase_aspartic_dom_sf"/>
</dbReference>
<keyword evidence="3" id="KW-1185">Reference proteome</keyword>
<dbReference type="GO" id="GO:0004190">
    <property type="term" value="F:aspartic-type endopeptidase activity"/>
    <property type="evidence" value="ECO:0007669"/>
    <property type="project" value="InterPro"/>
</dbReference>
<accession>A0A557XXP5</accession>
<dbReference type="Proteomes" id="UP000320513">
    <property type="component" value="Unassembled WGS sequence"/>
</dbReference>
<gene>
    <name evidence="2" type="ORF">FPZ47_07110</name>
</gene>
<dbReference type="OrthoDB" id="5190013at2"/>
<dbReference type="NCBIfam" id="NF038019">
    <property type="entry name" value="PE_process_PecA"/>
    <property type="match status" value="1"/>
</dbReference>
<dbReference type="AlphaFoldDB" id="A0A557XXP5"/>
<proteinExistence type="predicted"/>
<dbReference type="InterPro" id="IPR048054">
    <property type="entry name" value="PecA_C"/>
</dbReference>
<dbReference type="Pfam" id="PF20729">
    <property type="entry name" value="PE-PGRS_C"/>
    <property type="match status" value="1"/>
</dbReference>
<evidence type="ECO:0000313" key="2">
    <source>
        <dbReference type="EMBL" id="TVS90900.1"/>
    </source>
</evidence>
<reference evidence="2 3" key="1">
    <citation type="submission" date="2019-07" db="EMBL/GenBank/DDBJ databases">
        <title>New Mycobacterium species.</title>
        <authorList>
            <person name="Tortoli E."/>
            <person name="Ghielmetti G."/>
            <person name="Friedel U."/>
            <person name="Trovato A."/>
        </authorList>
    </citation>
    <scope>NUCLEOTIDE SEQUENCE [LARGE SCALE GENOMIC DNA]</scope>
    <source>
        <strain evidence="2 3">16-83</strain>
    </source>
</reference>
<feature type="domain" description="PE cleavage protein A C-terminal" evidence="1">
    <location>
        <begin position="2"/>
        <end position="235"/>
    </location>
</feature>
<sequence>MEVDTGSTGLVIESQYVPTQNLGTAIGSGSAGYAGGLNYNYTTYSTTVSFGSGIATQPTGVDVVSGSTVQNYFSSYGVDGVLGIGPNNGFPGTSTVIPALPGLLNNGVLINEPRGVLEFGPNPLTAGVSITGAPISTVDVQINNGPLHTAPVMFDSGGLYGTIPSSLLATGQSSGNLPAGTVISVYAPDGQTLYSYTTTATNSPYVTGTRMETGYEPFAQQPVYISYDPTAVGTTLFGR</sequence>
<dbReference type="Gene3D" id="2.40.70.10">
    <property type="entry name" value="Acid Proteases"/>
    <property type="match status" value="1"/>
</dbReference>
<dbReference type="EMBL" id="VMQU01000021">
    <property type="protein sequence ID" value="TVS90900.1"/>
    <property type="molecule type" value="Genomic_DNA"/>
</dbReference>
<evidence type="ECO:0000259" key="1">
    <source>
        <dbReference type="Pfam" id="PF20729"/>
    </source>
</evidence>
<name>A0A557XXP5_9MYCO</name>
<comment type="caution">
    <text evidence="2">The sequence shown here is derived from an EMBL/GenBank/DDBJ whole genome shotgun (WGS) entry which is preliminary data.</text>
</comment>